<dbReference type="GO" id="GO:0004180">
    <property type="term" value="F:carboxypeptidase activity"/>
    <property type="evidence" value="ECO:0007669"/>
    <property type="project" value="TreeGrafter"/>
</dbReference>
<comment type="caution">
    <text evidence="2">The sequence shown here is derived from an EMBL/GenBank/DDBJ whole genome shotgun (WGS) entry which is preliminary data.</text>
</comment>
<proteinExistence type="predicted"/>
<dbReference type="SUPFAM" id="SSF47672">
    <property type="entry name" value="Transferrin receptor-like dimerisation domain"/>
    <property type="match status" value="1"/>
</dbReference>
<name>A0AAD5R652_PARTN</name>
<dbReference type="EMBL" id="JAHQIW010006754">
    <property type="protein sequence ID" value="KAJ1370215.1"/>
    <property type="molecule type" value="Genomic_DNA"/>
</dbReference>
<sequence>MNYIPALGEALTPLKFFHSAIQPALQQLAHITKAAQDFLLLSRKFERIMNFTRSAFSQNPFDSRHIMAVNERLMNVHRCFINPRGTASAPQSRHVLYSISDQDSYSSRQMAAVYDAVDAFSKANSTRQRIVLGAAIADQISIVQHSIQCATSTLNDLI</sequence>
<dbReference type="PANTHER" id="PTHR10404:SF77">
    <property type="entry name" value="GLUTAMATE CARBOXYPEPTIDASE 2 HOMOLOG"/>
    <property type="match status" value="1"/>
</dbReference>
<dbReference type="InterPro" id="IPR039373">
    <property type="entry name" value="Peptidase_M28B"/>
</dbReference>
<accession>A0AAD5R652</accession>
<evidence type="ECO:0000259" key="1">
    <source>
        <dbReference type="Pfam" id="PF04253"/>
    </source>
</evidence>
<dbReference type="AlphaFoldDB" id="A0AAD5R652"/>
<feature type="domain" description="Transferrin receptor-like dimerisation" evidence="1">
    <location>
        <begin position="22"/>
        <end position="155"/>
    </location>
</feature>
<dbReference type="InterPro" id="IPR036757">
    <property type="entry name" value="TFR-like_dimer_dom_sf"/>
</dbReference>
<keyword evidence="3" id="KW-1185">Reference proteome</keyword>
<dbReference type="InterPro" id="IPR007365">
    <property type="entry name" value="TFR-like_dimer_dom"/>
</dbReference>
<dbReference type="PANTHER" id="PTHR10404">
    <property type="entry name" value="N-ACETYLATED-ALPHA-LINKED ACIDIC DIPEPTIDASE"/>
    <property type="match status" value="1"/>
</dbReference>
<organism evidence="2 3">
    <name type="scientific">Parelaphostrongylus tenuis</name>
    <name type="common">Meningeal worm</name>
    <dbReference type="NCBI Taxonomy" id="148309"/>
    <lineage>
        <taxon>Eukaryota</taxon>
        <taxon>Metazoa</taxon>
        <taxon>Ecdysozoa</taxon>
        <taxon>Nematoda</taxon>
        <taxon>Chromadorea</taxon>
        <taxon>Rhabditida</taxon>
        <taxon>Rhabditina</taxon>
        <taxon>Rhabditomorpha</taxon>
        <taxon>Strongyloidea</taxon>
        <taxon>Metastrongylidae</taxon>
        <taxon>Parelaphostrongylus</taxon>
    </lineage>
</organism>
<dbReference type="Gene3D" id="1.20.930.40">
    <property type="entry name" value="Transferrin receptor-like, dimerisation domain"/>
    <property type="match status" value="1"/>
</dbReference>
<evidence type="ECO:0000313" key="3">
    <source>
        <dbReference type="Proteomes" id="UP001196413"/>
    </source>
</evidence>
<reference evidence="2" key="1">
    <citation type="submission" date="2021-06" db="EMBL/GenBank/DDBJ databases">
        <title>Parelaphostrongylus tenuis whole genome reference sequence.</title>
        <authorList>
            <person name="Garwood T.J."/>
            <person name="Larsen P.A."/>
            <person name="Fountain-Jones N.M."/>
            <person name="Garbe J.R."/>
            <person name="Macchietto M.G."/>
            <person name="Kania S.A."/>
            <person name="Gerhold R.W."/>
            <person name="Richards J.E."/>
            <person name="Wolf T.M."/>
        </authorList>
    </citation>
    <scope>NUCLEOTIDE SEQUENCE</scope>
    <source>
        <strain evidence="2">MNPRO001-30</strain>
        <tissue evidence="2">Meninges</tissue>
    </source>
</reference>
<gene>
    <name evidence="2" type="ORF">KIN20_031901</name>
</gene>
<protein>
    <recommendedName>
        <fullName evidence="1">Transferrin receptor-like dimerisation domain-containing protein</fullName>
    </recommendedName>
</protein>
<evidence type="ECO:0000313" key="2">
    <source>
        <dbReference type="EMBL" id="KAJ1370215.1"/>
    </source>
</evidence>
<dbReference type="Proteomes" id="UP001196413">
    <property type="component" value="Unassembled WGS sequence"/>
</dbReference>
<dbReference type="Pfam" id="PF04253">
    <property type="entry name" value="TFR_dimer"/>
    <property type="match status" value="1"/>
</dbReference>